<gene>
    <name evidence="1" type="ORF">KC01_LOCUS26992</name>
</gene>
<dbReference type="Proteomes" id="UP001497482">
    <property type="component" value="Chromosome 22"/>
</dbReference>
<organism evidence="1 2">
    <name type="scientific">Knipowitschia caucasica</name>
    <name type="common">Caucasian dwarf goby</name>
    <name type="synonym">Pomatoschistus caucasicus</name>
    <dbReference type="NCBI Taxonomy" id="637954"/>
    <lineage>
        <taxon>Eukaryota</taxon>
        <taxon>Metazoa</taxon>
        <taxon>Chordata</taxon>
        <taxon>Craniata</taxon>
        <taxon>Vertebrata</taxon>
        <taxon>Euteleostomi</taxon>
        <taxon>Actinopterygii</taxon>
        <taxon>Neopterygii</taxon>
        <taxon>Teleostei</taxon>
        <taxon>Neoteleostei</taxon>
        <taxon>Acanthomorphata</taxon>
        <taxon>Gobiaria</taxon>
        <taxon>Gobiiformes</taxon>
        <taxon>Gobioidei</taxon>
        <taxon>Gobiidae</taxon>
        <taxon>Gobiinae</taxon>
        <taxon>Knipowitschia</taxon>
    </lineage>
</organism>
<accession>A0AAV2L8C3</accession>
<name>A0AAV2L8C3_KNICA</name>
<dbReference type="EMBL" id="OZ035844">
    <property type="protein sequence ID" value="CAL1598625.1"/>
    <property type="molecule type" value="Genomic_DNA"/>
</dbReference>
<keyword evidence="2" id="KW-1185">Reference proteome</keyword>
<sequence length="86" mass="9186">MLCTFENLALYSHPTEAPGVPRGLPSQHYPDPAPLSFRGLTGCGFSLQVLDPGALTLCSNSSVCGSQQTKHLPRRDGLVTAAWSEM</sequence>
<proteinExistence type="predicted"/>
<dbReference type="AlphaFoldDB" id="A0AAV2L8C3"/>
<protein>
    <submittedName>
        <fullName evidence="1">Uncharacterized protein</fullName>
    </submittedName>
</protein>
<evidence type="ECO:0000313" key="2">
    <source>
        <dbReference type="Proteomes" id="UP001497482"/>
    </source>
</evidence>
<reference evidence="1 2" key="1">
    <citation type="submission" date="2024-04" db="EMBL/GenBank/DDBJ databases">
        <authorList>
            <person name="Waldvogel A.-M."/>
            <person name="Schoenle A."/>
        </authorList>
    </citation>
    <scope>NUCLEOTIDE SEQUENCE [LARGE SCALE GENOMIC DNA]</scope>
</reference>
<evidence type="ECO:0000313" key="1">
    <source>
        <dbReference type="EMBL" id="CAL1598625.1"/>
    </source>
</evidence>